<evidence type="ECO:0000313" key="14">
    <source>
        <dbReference type="Proteomes" id="UP000215563"/>
    </source>
</evidence>
<keyword evidence="2" id="KW-1003">Cell membrane</keyword>
<dbReference type="PANTHER" id="PTHR22683">
    <property type="entry name" value="SPORULATION PROTEIN RELATED"/>
    <property type="match status" value="1"/>
</dbReference>
<keyword evidence="14" id="KW-1185">Reference proteome</keyword>
<dbReference type="InterPro" id="IPR023837">
    <property type="entry name" value="EccCb-like_Actinobacteria"/>
</dbReference>
<organism evidence="13 14">
    <name type="scientific">Amycolatopsis alba DSM 44262</name>
    <dbReference type="NCBI Taxonomy" id="1125972"/>
    <lineage>
        <taxon>Bacteria</taxon>
        <taxon>Bacillati</taxon>
        <taxon>Actinomycetota</taxon>
        <taxon>Actinomycetes</taxon>
        <taxon>Pseudonocardiales</taxon>
        <taxon>Pseudonocardiaceae</taxon>
        <taxon>Amycolatopsis</taxon>
    </lineage>
</organism>
<evidence type="ECO:0000256" key="9">
    <source>
        <dbReference type="PROSITE-ProRule" id="PRU00289"/>
    </source>
</evidence>
<dbReference type="Pfam" id="PF01580">
    <property type="entry name" value="FtsK_SpoIIIE"/>
    <property type="match status" value="2"/>
</dbReference>
<dbReference type="GO" id="GO:0003677">
    <property type="term" value="F:DNA binding"/>
    <property type="evidence" value="ECO:0007669"/>
    <property type="project" value="InterPro"/>
</dbReference>
<evidence type="ECO:0000256" key="4">
    <source>
        <dbReference type="ARBA" id="ARBA00022737"/>
    </source>
</evidence>
<keyword evidence="3 11" id="KW-0812">Transmembrane</keyword>
<evidence type="ECO:0000313" key="13">
    <source>
        <dbReference type="EMBL" id="OXM53818.1"/>
    </source>
</evidence>
<reference evidence="13 14" key="1">
    <citation type="submission" date="2017-07" db="EMBL/GenBank/DDBJ databases">
        <title>Amycolatopsis alba DSM 44262 Genome sequencing and assembly.</title>
        <authorList>
            <person name="Kaur N."/>
            <person name="Mayilraj S."/>
        </authorList>
    </citation>
    <scope>NUCLEOTIDE SEQUENCE [LARGE SCALE GENOMIC DNA]</scope>
    <source>
        <strain evidence="13 14">DSM 44262</strain>
    </source>
</reference>
<dbReference type="Proteomes" id="UP000215563">
    <property type="component" value="Unassembled WGS sequence"/>
</dbReference>
<keyword evidence="7 11" id="KW-1133">Transmembrane helix</keyword>
<dbReference type="InterPro" id="IPR050206">
    <property type="entry name" value="FtsK/SpoIIIE/SftA"/>
</dbReference>
<feature type="binding site" evidence="9">
    <location>
        <begin position="1134"/>
        <end position="1141"/>
    </location>
    <ligand>
        <name>ATP</name>
        <dbReference type="ChEBI" id="CHEBI:30616"/>
    </ligand>
</feature>
<dbReference type="InterPro" id="IPR003593">
    <property type="entry name" value="AAA+_ATPase"/>
</dbReference>
<evidence type="ECO:0000256" key="8">
    <source>
        <dbReference type="ARBA" id="ARBA00023136"/>
    </source>
</evidence>
<feature type="region of interest" description="Disordered" evidence="10">
    <location>
        <begin position="1"/>
        <end position="29"/>
    </location>
</feature>
<dbReference type="Gene3D" id="3.40.50.300">
    <property type="entry name" value="P-loop containing nucleotide triphosphate hydrolases"/>
    <property type="match status" value="4"/>
</dbReference>
<feature type="binding site" evidence="9">
    <location>
        <begin position="844"/>
        <end position="851"/>
    </location>
    <ligand>
        <name>ATP</name>
        <dbReference type="ChEBI" id="CHEBI:30616"/>
    </ligand>
</feature>
<keyword evidence="6 9" id="KW-0067">ATP-binding</keyword>
<sequence>MSTLQFKKSPRLAAPRPPGGEVHLEPPPEVPRTIPGNIVMKLLPAVMIVASLGMMVFMFTTGGRNPMMMMMGGMMVLSTVGMMAGGGGKGGGAKKAEMDEDRKDYLRYLGQMRDRAREAMVDQRAALEWVHPDPQTLWSLAASRRMWERRQNDQDFLHLRVGRSSHRLATRLVPPQTGPVDELEPIATLALRRFVRAHSIVPDLPTQITLRGFAAVSMQGDRGLTRGLTRAMLAQLVTFHSPDDVLIAVATAGRAKEEWEWAKWLPHAQHPALADGIGQLRMMAGSLAQIEQWLDEELRDRQRFSRNATPAPDQPHVVIIVDDAEVTREEQIILEEGLVGVTLIDLSDSIGNLAARRGLRLVVEEDRLGARSAGGVEWFGRPDTLSVVESEALARLLAPYRVGTAAQDAAEEEPLLSNPGLLELLGIPGDPMTFDVQQAWRPRPVRDRYRVPFGVGEYGQPVELDIKEAAMEGMGPHGLCIGATGSGKSEFLRTLVLGMLATHSSSTLNFVLVDFKGGATFLGLDAAPHVSAVITNLADEVTLVDRMKDALAGEMNRRQEALKNGGNFKNVWEYEKARENGADLDPLPALFIVCDEFSELLAAKPDFIDLFVAIGRLGRSLQMHMLLASQRLEEGKLRGLDSHLSYRIGLKTFSAAESRAAIGVPDAFELPSVPGGGYLKYDTSTLVRFKASYVSGPYRPAGIKAAGPVATVVRADKRPQLFVPDFVELPKEPEPQQIEAAPVEEAKSEEAVEPSELDVIVSRLIGQGPPAHEVWLPPLKEPNSLDTLLPNLNPTDDRGLSPVGFFGNGRLQVPMGIVDRPYEQRRDLLWADFAGAAGHGVIVGGPQSGKSTMLRTLIMSMALTHTPEEAQFYALDLGGGTLAGLQGLPHVGGVAVARREPDKARRIVAELTTLLTEREGRFGAMGIDSMNEFRNRKRRGEIKPEEDAFGDAFLIVDNWKALRDDFDELEVSITKLATQGLSYGVHVIIAANRWADIRPAIKDMIGTRFELRLGDPSESDIDRRVAVNVPAGRPGRGLTRDKLHLLTGLPRIDGSSNPDDVAAGVADAVAKIKAAWRGRPAPQVRLLPEMVTYDEVLSIDSKRNTKLVPIGVNEEDLQPIYLDFAADSHFYAFADGESGKTNLLRQITRGITERYTTQEAVIILVDYRRTMLGFVGGDQLLGYAVSAAQLDSMVKDVHGSMTRRLPGPDVTQEQLKTRSWWTGPELFVIVDDYDLVATQSANPLKPLAEFLAQAKDVGLHVIAVRRSGGASRAMFDPILGKLREIAAPGMVMNGSRDEGNLVGNVKPSQMPPGRGNLVTRKHGKQLMQVSWIQPD</sequence>
<feature type="transmembrane region" description="Helical" evidence="11">
    <location>
        <begin position="38"/>
        <end position="60"/>
    </location>
</feature>
<dbReference type="PANTHER" id="PTHR22683:SF1">
    <property type="entry name" value="TYPE VII SECRETION SYSTEM PROTEIN ESSC"/>
    <property type="match status" value="1"/>
</dbReference>
<evidence type="ECO:0000256" key="5">
    <source>
        <dbReference type="ARBA" id="ARBA00022741"/>
    </source>
</evidence>
<evidence type="ECO:0000256" key="1">
    <source>
        <dbReference type="ARBA" id="ARBA00004651"/>
    </source>
</evidence>
<evidence type="ECO:0000256" key="11">
    <source>
        <dbReference type="SAM" id="Phobius"/>
    </source>
</evidence>
<dbReference type="InterPro" id="IPR002543">
    <property type="entry name" value="FtsK_dom"/>
</dbReference>
<dbReference type="EMBL" id="NMQU01000015">
    <property type="protein sequence ID" value="OXM53818.1"/>
    <property type="molecule type" value="Genomic_DNA"/>
</dbReference>
<dbReference type="OrthoDB" id="9807790at2"/>
<feature type="domain" description="FtsK" evidence="12">
    <location>
        <begin position="459"/>
        <end position="659"/>
    </location>
</feature>
<protein>
    <submittedName>
        <fullName evidence="13">Type VII secretion protein EccC</fullName>
    </submittedName>
</protein>
<evidence type="ECO:0000256" key="3">
    <source>
        <dbReference type="ARBA" id="ARBA00022692"/>
    </source>
</evidence>
<feature type="domain" description="FtsK" evidence="12">
    <location>
        <begin position="825"/>
        <end position="1020"/>
    </location>
</feature>
<keyword evidence="5 9" id="KW-0547">Nucleotide-binding</keyword>
<keyword evidence="8 11" id="KW-0472">Membrane</keyword>
<keyword evidence="4" id="KW-0677">Repeat</keyword>
<dbReference type="InterPro" id="IPR023836">
    <property type="entry name" value="EccCa-like_Actinobacteria"/>
</dbReference>
<dbReference type="RefSeq" id="WP_020633338.1">
    <property type="nucleotide sequence ID" value="NZ_KB913032.1"/>
</dbReference>
<dbReference type="InterPro" id="IPR027417">
    <property type="entry name" value="P-loop_NTPase"/>
</dbReference>
<accession>A0A229S4I8</accession>
<dbReference type="NCBIfam" id="TIGR03924">
    <property type="entry name" value="T7SS_EccC_a"/>
    <property type="match status" value="1"/>
</dbReference>
<dbReference type="PROSITE" id="PS50901">
    <property type="entry name" value="FTSK"/>
    <property type="match status" value="3"/>
</dbReference>
<feature type="binding site" evidence="9">
    <location>
        <begin position="482"/>
        <end position="489"/>
    </location>
    <ligand>
        <name>ATP</name>
        <dbReference type="ChEBI" id="CHEBI:30616"/>
    </ligand>
</feature>
<proteinExistence type="predicted"/>
<name>A0A229S4I8_AMYAL</name>
<dbReference type="GO" id="GO:0005886">
    <property type="term" value="C:plasma membrane"/>
    <property type="evidence" value="ECO:0007669"/>
    <property type="project" value="UniProtKB-SubCell"/>
</dbReference>
<comment type="subcellular location">
    <subcellularLocation>
        <location evidence="1">Cell membrane</location>
        <topology evidence="1">Multi-pass membrane protein</topology>
    </subcellularLocation>
</comment>
<evidence type="ECO:0000256" key="2">
    <source>
        <dbReference type="ARBA" id="ARBA00022475"/>
    </source>
</evidence>
<evidence type="ECO:0000256" key="10">
    <source>
        <dbReference type="SAM" id="MobiDB-lite"/>
    </source>
</evidence>
<dbReference type="SUPFAM" id="SSF52540">
    <property type="entry name" value="P-loop containing nucleoside triphosphate hydrolases"/>
    <property type="match status" value="3"/>
</dbReference>
<evidence type="ECO:0000256" key="7">
    <source>
        <dbReference type="ARBA" id="ARBA00022989"/>
    </source>
</evidence>
<evidence type="ECO:0000256" key="6">
    <source>
        <dbReference type="ARBA" id="ARBA00022840"/>
    </source>
</evidence>
<gene>
    <name evidence="13" type="ORF">CFP75_05470</name>
</gene>
<feature type="domain" description="FtsK" evidence="12">
    <location>
        <begin position="1117"/>
        <end position="1301"/>
    </location>
</feature>
<dbReference type="GO" id="GO:0005524">
    <property type="term" value="F:ATP binding"/>
    <property type="evidence" value="ECO:0007669"/>
    <property type="project" value="UniProtKB-UniRule"/>
</dbReference>
<comment type="caution">
    <text evidence="13">The sequence shown here is derived from an EMBL/GenBank/DDBJ whole genome shotgun (WGS) entry which is preliminary data.</text>
</comment>
<dbReference type="NCBIfam" id="TIGR03925">
    <property type="entry name" value="T7SS_EccC_b"/>
    <property type="match status" value="1"/>
</dbReference>
<evidence type="ECO:0000259" key="12">
    <source>
        <dbReference type="PROSITE" id="PS50901"/>
    </source>
</evidence>
<dbReference type="SMART" id="SM00382">
    <property type="entry name" value="AAA"/>
    <property type="match status" value="2"/>
</dbReference>